<evidence type="ECO:0000256" key="1">
    <source>
        <dbReference type="ARBA" id="ARBA00003416"/>
    </source>
</evidence>
<evidence type="ECO:0000256" key="5">
    <source>
        <dbReference type="SAM" id="Phobius"/>
    </source>
</evidence>
<protein>
    <submittedName>
        <fullName evidence="6">DNA recombination protein RmuC</fullName>
    </submittedName>
</protein>
<sequence>MITFETFLFIALLVIIVAGVLIYIFTSQIRGLKKDLQNDSDQILMEWLKEMKVSVEKNSDVLEKQLKDQRSTLEEQLQNQRHAMTQQTKLIWERLDNASEVIRNVQKQIGGIQEFGTDIKDLSNILKSPKLRGGLGEQLLYDILASALPNDRFKTQYAFKDGTKCDAAVFTDKGIIPIDAKFSAENFKAMVVAETQEQRDKIKKTFINDIKKRIDETSKYILPEEGTSEQAIMYIPSENIYYELIVNTPEIEEYAKQKSVVLASPNTISYFLRVLLIAFQQKELQKHAGEILKSLAGISLEAEKFNGDLGVLEGHISDTYKSMDKVKVKFMRLFGKIESVQALGQAEQQPLLDSADEVVENGNN</sequence>
<dbReference type="AlphaFoldDB" id="A0A3A4ZJT0"/>
<dbReference type="GO" id="GO:0006310">
    <property type="term" value="P:DNA recombination"/>
    <property type="evidence" value="ECO:0007669"/>
    <property type="project" value="UniProtKB-KW"/>
</dbReference>
<evidence type="ECO:0000256" key="3">
    <source>
        <dbReference type="ARBA" id="ARBA00023054"/>
    </source>
</evidence>
<keyword evidence="5" id="KW-0472">Membrane</keyword>
<dbReference type="PANTHER" id="PTHR30563">
    <property type="entry name" value="DNA RECOMBINATION PROTEIN RMUC"/>
    <property type="match status" value="1"/>
</dbReference>
<feature type="transmembrane region" description="Helical" evidence="5">
    <location>
        <begin position="6"/>
        <end position="25"/>
    </location>
</feature>
<dbReference type="InterPro" id="IPR003798">
    <property type="entry name" value="DNA_recombination_RmuC"/>
</dbReference>
<keyword evidence="5" id="KW-1133">Transmembrane helix</keyword>
<dbReference type="Pfam" id="PF02646">
    <property type="entry name" value="RmuC"/>
    <property type="match status" value="1"/>
</dbReference>
<evidence type="ECO:0000313" key="6">
    <source>
        <dbReference type="EMBL" id="RJR26920.1"/>
    </source>
</evidence>
<name>A0A3A4ZJT0_UNCKA</name>
<accession>A0A3A4ZJT0</accession>
<dbReference type="Proteomes" id="UP000265540">
    <property type="component" value="Unassembled WGS sequence"/>
</dbReference>
<evidence type="ECO:0000256" key="2">
    <source>
        <dbReference type="ARBA" id="ARBA00009840"/>
    </source>
</evidence>
<comment type="similarity">
    <text evidence="2">Belongs to the RmuC family.</text>
</comment>
<proteinExistence type="inferred from homology"/>
<gene>
    <name evidence="6" type="ORF">C4561_04040</name>
</gene>
<organism evidence="6 7">
    <name type="scientific">candidate division WWE3 bacterium</name>
    <dbReference type="NCBI Taxonomy" id="2053526"/>
    <lineage>
        <taxon>Bacteria</taxon>
        <taxon>Katanobacteria</taxon>
    </lineage>
</organism>
<comment type="function">
    <text evidence="1">Involved in DNA recombination.</text>
</comment>
<reference evidence="6 7" key="1">
    <citation type="journal article" date="2017" name="ISME J.">
        <title>Energy and carbon metabolisms in a deep terrestrial subsurface fluid microbial community.</title>
        <authorList>
            <person name="Momper L."/>
            <person name="Jungbluth S.P."/>
            <person name="Lee M.D."/>
            <person name="Amend J.P."/>
        </authorList>
    </citation>
    <scope>NUCLEOTIDE SEQUENCE [LARGE SCALE GENOMIC DNA]</scope>
    <source>
        <strain evidence="6">SURF_46</strain>
    </source>
</reference>
<dbReference type="EMBL" id="QZJF01000017">
    <property type="protein sequence ID" value="RJR26920.1"/>
    <property type="molecule type" value="Genomic_DNA"/>
</dbReference>
<keyword evidence="4" id="KW-0233">DNA recombination</keyword>
<evidence type="ECO:0000313" key="7">
    <source>
        <dbReference type="Proteomes" id="UP000265540"/>
    </source>
</evidence>
<keyword evidence="5" id="KW-0812">Transmembrane</keyword>
<dbReference type="PANTHER" id="PTHR30563:SF0">
    <property type="entry name" value="DNA RECOMBINATION PROTEIN RMUC"/>
    <property type="match status" value="1"/>
</dbReference>
<evidence type="ECO:0000256" key="4">
    <source>
        <dbReference type="ARBA" id="ARBA00023172"/>
    </source>
</evidence>
<keyword evidence="3" id="KW-0175">Coiled coil</keyword>
<comment type="caution">
    <text evidence="6">The sequence shown here is derived from an EMBL/GenBank/DDBJ whole genome shotgun (WGS) entry which is preliminary data.</text>
</comment>